<dbReference type="PANTHER" id="PTHR35526:SF3">
    <property type="entry name" value="ANTI-SIGMA-F FACTOR RSBW"/>
    <property type="match status" value="1"/>
</dbReference>
<evidence type="ECO:0000313" key="3">
    <source>
        <dbReference type="EMBL" id="SHI02800.1"/>
    </source>
</evidence>
<keyword evidence="1" id="KW-0723">Serine/threonine-protein kinase</keyword>
<dbReference type="InterPro" id="IPR036890">
    <property type="entry name" value="HATPase_C_sf"/>
</dbReference>
<dbReference type="Pfam" id="PF13581">
    <property type="entry name" value="HATPase_c_2"/>
    <property type="match status" value="1"/>
</dbReference>
<evidence type="ECO:0000313" key="4">
    <source>
        <dbReference type="Proteomes" id="UP000184221"/>
    </source>
</evidence>
<sequence length="124" mass="13699">MDATTPLLLSQVDSALVQRWFEELRDDVRIVLAEVLNNIVEHGYPPRSVGAVAINMHATNAVLTINVRDWGRAYACQTLPRGSSPNPTDLAEGGYGWFLIRALVSELAYERAEGMNRLTLAFGL</sequence>
<dbReference type="AlphaFoldDB" id="A0A1M5XSL6"/>
<keyword evidence="4" id="KW-1185">Reference proteome</keyword>
<keyword evidence="3" id="KW-0808">Transferase</keyword>
<accession>A0A1M5XSL6</accession>
<reference evidence="3 4" key="1">
    <citation type="submission" date="2016-11" db="EMBL/GenBank/DDBJ databases">
        <authorList>
            <person name="Jaros S."/>
            <person name="Januszkiewicz K."/>
            <person name="Wedrychowicz H."/>
        </authorList>
    </citation>
    <scope>NUCLEOTIDE SEQUENCE [LARGE SCALE GENOMIC DNA]</scope>
    <source>
        <strain evidence="3 4">DSM 29431</strain>
    </source>
</reference>
<name>A0A1M5XSL6_9RHOB</name>
<dbReference type="Gene3D" id="3.30.565.10">
    <property type="entry name" value="Histidine kinase-like ATPase, C-terminal domain"/>
    <property type="match status" value="1"/>
</dbReference>
<dbReference type="PANTHER" id="PTHR35526">
    <property type="entry name" value="ANTI-SIGMA-F FACTOR RSBW-RELATED"/>
    <property type="match status" value="1"/>
</dbReference>
<dbReference type="InterPro" id="IPR050267">
    <property type="entry name" value="Anti-sigma-factor_SerPK"/>
</dbReference>
<organism evidence="3 4">
    <name type="scientific">Marivita hallyeonensis</name>
    <dbReference type="NCBI Taxonomy" id="996342"/>
    <lineage>
        <taxon>Bacteria</taxon>
        <taxon>Pseudomonadati</taxon>
        <taxon>Pseudomonadota</taxon>
        <taxon>Alphaproteobacteria</taxon>
        <taxon>Rhodobacterales</taxon>
        <taxon>Roseobacteraceae</taxon>
        <taxon>Marivita</taxon>
    </lineage>
</organism>
<dbReference type="EMBL" id="FQXC01000008">
    <property type="protein sequence ID" value="SHI02800.1"/>
    <property type="molecule type" value="Genomic_DNA"/>
</dbReference>
<dbReference type="CDD" id="cd16936">
    <property type="entry name" value="HATPase_RsbW-like"/>
    <property type="match status" value="1"/>
</dbReference>
<dbReference type="SUPFAM" id="SSF55874">
    <property type="entry name" value="ATPase domain of HSP90 chaperone/DNA topoisomerase II/histidine kinase"/>
    <property type="match status" value="1"/>
</dbReference>
<feature type="domain" description="Histidine kinase/HSP90-like ATPase" evidence="2">
    <location>
        <begin position="18"/>
        <end position="121"/>
    </location>
</feature>
<dbReference type="STRING" id="996342.SAMN05443551_4114"/>
<proteinExistence type="predicted"/>
<dbReference type="InterPro" id="IPR003594">
    <property type="entry name" value="HATPase_dom"/>
</dbReference>
<keyword evidence="3" id="KW-0418">Kinase</keyword>
<protein>
    <submittedName>
        <fullName evidence="3">Serine/threonine-protein kinase RsbW</fullName>
    </submittedName>
</protein>
<evidence type="ECO:0000256" key="1">
    <source>
        <dbReference type="ARBA" id="ARBA00022527"/>
    </source>
</evidence>
<dbReference type="GO" id="GO:0004674">
    <property type="term" value="F:protein serine/threonine kinase activity"/>
    <property type="evidence" value="ECO:0007669"/>
    <property type="project" value="UniProtKB-KW"/>
</dbReference>
<dbReference type="Proteomes" id="UP000184221">
    <property type="component" value="Unassembled WGS sequence"/>
</dbReference>
<evidence type="ECO:0000259" key="2">
    <source>
        <dbReference type="Pfam" id="PF13581"/>
    </source>
</evidence>
<gene>
    <name evidence="3" type="ORF">SAMN05443551_4114</name>
</gene>
<dbReference type="OrthoDB" id="9792240at2"/>